<organism evidence="7 8">
    <name type="scientific">Loktanella atrilutea</name>
    <dbReference type="NCBI Taxonomy" id="366533"/>
    <lineage>
        <taxon>Bacteria</taxon>
        <taxon>Pseudomonadati</taxon>
        <taxon>Pseudomonadota</taxon>
        <taxon>Alphaproteobacteria</taxon>
        <taxon>Rhodobacterales</taxon>
        <taxon>Roseobacteraceae</taxon>
        <taxon>Loktanella</taxon>
    </lineage>
</organism>
<evidence type="ECO:0000256" key="5">
    <source>
        <dbReference type="SAM" id="Phobius"/>
    </source>
</evidence>
<keyword evidence="2 5" id="KW-0812">Transmembrane</keyword>
<keyword evidence="8" id="KW-1185">Reference proteome</keyword>
<feature type="transmembrane region" description="Helical" evidence="5">
    <location>
        <begin position="182"/>
        <end position="198"/>
    </location>
</feature>
<sequence length="426" mass="45540">MNRPAEGLTPALTAPDGLRLGWRRLEWWGASIALFLQTGAVFPLLLMVQNGELGDAERARLRLLQLPVIAIVGLLLPRHATALIVALRRSLPLVLLIGLTVVSVLWSIEAPLTLRRAISLVVTCLLAALLAIRFSPRQLLLLTSGVIGACLWLSLAAAVLAPGAAWSPDGEGLRGVYTHKNVLGWAAAIGFVCGLALWRDAQRALHRRGFCLTGAALGCLILSGSGTGVICAAVAVVLFLFHAGLARTRGLMRLVWLQSAALLVGGVVLGGRSLLVHVLDALGKDATLTGRLPLWDLVDARIAVKPWLGYGYQSFWTPGTFGNDLIAAALQWNPPHAHNGFRDTLLSVGLLGLALLIWVLLRAIRQGAALQARAPQDGWIWLNVLIGVMIAMNLTESNLLAQNDVQWLLLATAIVMLGLRAPQPAD</sequence>
<keyword evidence="3 5" id="KW-1133">Transmembrane helix</keyword>
<feature type="transmembrane region" description="Helical" evidence="5">
    <location>
        <begin position="139"/>
        <end position="162"/>
    </location>
</feature>
<dbReference type="RefSeq" id="WP_178352702.1">
    <property type="nucleotide sequence ID" value="NZ_FQUE01000001.1"/>
</dbReference>
<evidence type="ECO:0000256" key="1">
    <source>
        <dbReference type="ARBA" id="ARBA00004141"/>
    </source>
</evidence>
<feature type="transmembrane region" description="Helical" evidence="5">
    <location>
        <begin position="59"/>
        <end position="77"/>
    </location>
</feature>
<dbReference type="AlphaFoldDB" id="A0A1M4UQM7"/>
<dbReference type="GO" id="GO:0016020">
    <property type="term" value="C:membrane"/>
    <property type="evidence" value="ECO:0007669"/>
    <property type="project" value="UniProtKB-SubCell"/>
</dbReference>
<evidence type="ECO:0000259" key="6">
    <source>
        <dbReference type="Pfam" id="PF04932"/>
    </source>
</evidence>
<reference evidence="8" key="1">
    <citation type="submission" date="2016-11" db="EMBL/GenBank/DDBJ databases">
        <authorList>
            <person name="Varghese N."/>
            <person name="Submissions S."/>
        </authorList>
    </citation>
    <scope>NUCLEOTIDE SEQUENCE [LARGE SCALE GENOMIC DNA]</scope>
    <source>
        <strain evidence="8">DSM 29326</strain>
    </source>
</reference>
<proteinExistence type="predicted"/>
<dbReference type="InterPro" id="IPR051533">
    <property type="entry name" value="WaaL-like"/>
</dbReference>
<evidence type="ECO:0000256" key="2">
    <source>
        <dbReference type="ARBA" id="ARBA00022692"/>
    </source>
</evidence>
<evidence type="ECO:0000256" key="3">
    <source>
        <dbReference type="ARBA" id="ARBA00022989"/>
    </source>
</evidence>
<dbReference type="PANTHER" id="PTHR37422:SF17">
    <property type="entry name" value="O-ANTIGEN LIGASE"/>
    <property type="match status" value="1"/>
</dbReference>
<evidence type="ECO:0000313" key="7">
    <source>
        <dbReference type="EMBL" id="SHE58900.1"/>
    </source>
</evidence>
<dbReference type="STRING" id="366533.SAMN05444339_101815"/>
<evidence type="ECO:0000256" key="4">
    <source>
        <dbReference type="ARBA" id="ARBA00023136"/>
    </source>
</evidence>
<feature type="transmembrane region" description="Helical" evidence="5">
    <location>
        <begin position="345"/>
        <end position="364"/>
    </location>
</feature>
<comment type="subcellular location">
    <subcellularLocation>
        <location evidence="1">Membrane</location>
        <topology evidence="1">Multi-pass membrane protein</topology>
    </subcellularLocation>
</comment>
<dbReference type="PANTHER" id="PTHR37422">
    <property type="entry name" value="TEICHURONIC ACID BIOSYNTHESIS PROTEIN TUAE"/>
    <property type="match status" value="1"/>
</dbReference>
<feature type="transmembrane region" description="Helical" evidence="5">
    <location>
        <begin position="379"/>
        <end position="395"/>
    </location>
</feature>
<feature type="transmembrane region" description="Helical" evidence="5">
    <location>
        <begin position="210"/>
        <end position="243"/>
    </location>
</feature>
<gene>
    <name evidence="7" type="ORF">SAMN05444339_101815</name>
</gene>
<keyword evidence="4 5" id="KW-0472">Membrane</keyword>
<dbReference type="EMBL" id="FQUE01000001">
    <property type="protein sequence ID" value="SHE58900.1"/>
    <property type="molecule type" value="Genomic_DNA"/>
</dbReference>
<accession>A0A1M4UQM7</accession>
<feature type="transmembrane region" description="Helical" evidence="5">
    <location>
        <begin position="255"/>
        <end position="275"/>
    </location>
</feature>
<feature type="transmembrane region" description="Helical" evidence="5">
    <location>
        <begin position="89"/>
        <end position="108"/>
    </location>
</feature>
<protein>
    <submittedName>
        <fullName evidence="7">Exopolysaccharide production protein ExoQ</fullName>
    </submittedName>
</protein>
<feature type="transmembrane region" description="Helical" evidence="5">
    <location>
        <begin position="27"/>
        <end position="47"/>
    </location>
</feature>
<evidence type="ECO:0000313" key="8">
    <source>
        <dbReference type="Proteomes" id="UP000183987"/>
    </source>
</evidence>
<dbReference type="Pfam" id="PF04932">
    <property type="entry name" value="Wzy_C"/>
    <property type="match status" value="1"/>
</dbReference>
<name>A0A1M4UQM7_LOKAT</name>
<dbReference type="Proteomes" id="UP000183987">
    <property type="component" value="Unassembled WGS sequence"/>
</dbReference>
<feature type="domain" description="O-antigen ligase-related" evidence="6">
    <location>
        <begin position="215"/>
        <end position="357"/>
    </location>
</feature>
<dbReference type="InterPro" id="IPR007016">
    <property type="entry name" value="O-antigen_ligase-rel_domated"/>
</dbReference>
<feature type="transmembrane region" description="Helical" evidence="5">
    <location>
        <begin position="114"/>
        <end position="132"/>
    </location>
</feature>